<dbReference type="EMBL" id="JBAWTH010000008">
    <property type="protein sequence ID" value="KAL2290972.1"/>
    <property type="molecule type" value="Genomic_DNA"/>
</dbReference>
<evidence type="ECO:0000313" key="1">
    <source>
        <dbReference type="EMBL" id="KAL2290972.1"/>
    </source>
</evidence>
<gene>
    <name evidence="1" type="ORF">FJTKL_14874</name>
</gene>
<name>A0ABR4F8E7_9PEZI</name>
<sequence>MMYSDLLSNMCCRMRRSTTAPRLSTLDRKMTSIPRSISLSRIPELYRDSKTSPCPGGYHSLIGESKLLGTGRRESLWILGYRDWLKVRMSTLWPSYFLMMAAVSSLVLNEFIRMKGTLVPYVRFRYSTWRTERSRKDMPSRTSMTDLGPTQPIEVPRPPFSFRTASLFRKSTESVLARAS</sequence>
<keyword evidence="2" id="KW-1185">Reference proteome</keyword>
<comment type="caution">
    <text evidence="1">The sequence shown here is derived from an EMBL/GenBank/DDBJ whole genome shotgun (WGS) entry which is preliminary data.</text>
</comment>
<reference evidence="1 2" key="1">
    <citation type="submission" date="2024-03" db="EMBL/GenBank/DDBJ databases">
        <title>A high-quality draft genome sequence of Diaporthe vaccinii, a causative agent of upright dieback and viscid rot disease in cranberry plants.</title>
        <authorList>
            <person name="Sarrasin M."/>
            <person name="Lang B.F."/>
            <person name="Burger G."/>
        </authorList>
    </citation>
    <scope>NUCLEOTIDE SEQUENCE [LARGE SCALE GENOMIC DNA]</scope>
    <source>
        <strain evidence="1 2">IS7</strain>
    </source>
</reference>
<accession>A0ABR4F8E7</accession>
<evidence type="ECO:0000313" key="2">
    <source>
        <dbReference type="Proteomes" id="UP001600888"/>
    </source>
</evidence>
<dbReference type="Proteomes" id="UP001600888">
    <property type="component" value="Unassembled WGS sequence"/>
</dbReference>
<proteinExistence type="predicted"/>
<protein>
    <submittedName>
        <fullName evidence="1">Uncharacterized protein</fullName>
    </submittedName>
</protein>
<organism evidence="1 2">
    <name type="scientific">Diaporthe vaccinii</name>
    <dbReference type="NCBI Taxonomy" id="105482"/>
    <lineage>
        <taxon>Eukaryota</taxon>
        <taxon>Fungi</taxon>
        <taxon>Dikarya</taxon>
        <taxon>Ascomycota</taxon>
        <taxon>Pezizomycotina</taxon>
        <taxon>Sordariomycetes</taxon>
        <taxon>Sordariomycetidae</taxon>
        <taxon>Diaporthales</taxon>
        <taxon>Diaporthaceae</taxon>
        <taxon>Diaporthe</taxon>
        <taxon>Diaporthe eres species complex</taxon>
    </lineage>
</organism>